<name>X0T7S0_9ZZZZ</name>
<dbReference type="PROSITE" id="PS51257">
    <property type="entry name" value="PROKAR_LIPOPROTEIN"/>
    <property type="match status" value="1"/>
</dbReference>
<proteinExistence type="predicted"/>
<gene>
    <name evidence="1" type="ORF">S01H1_02862</name>
</gene>
<dbReference type="SUPFAM" id="SSF48452">
    <property type="entry name" value="TPR-like"/>
    <property type="match status" value="1"/>
</dbReference>
<protein>
    <recommendedName>
        <fullName evidence="2">Tetratricopeptide repeat protein</fullName>
    </recommendedName>
</protein>
<accession>X0T7S0</accession>
<sequence>MDRKLCIFSILSVSLLALIMGGCRTPVEPETPDYVEYGWELMADTSYRAAIVQFEAGIEAGTELDPSYIDGWNGLGWAYARLGAADTSNQRFITASTVPDTSSDTSAVAVATEILAGRSFARLALGQFSGTVDDAKGAL</sequence>
<organism evidence="1">
    <name type="scientific">marine sediment metagenome</name>
    <dbReference type="NCBI Taxonomy" id="412755"/>
    <lineage>
        <taxon>unclassified sequences</taxon>
        <taxon>metagenomes</taxon>
        <taxon>ecological metagenomes</taxon>
    </lineage>
</organism>
<feature type="non-terminal residue" evidence="1">
    <location>
        <position position="139"/>
    </location>
</feature>
<dbReference type="InterPro" id="IPR011990">
    <property type="entry name" value="TPR-like_helical_dom_sf"/>
</dbReference>
<reference evidence="1" key="1">
    <citation type="journal article" date="2014" name="Front. Microbiol.">
        <title>High frequency of phylogenetically diverse reductive dehalogenase-homologous genes in deep subseafloor sedimentary metagenomes.</title>
        <authorList>
            <person name="Kawai M."/>
            <person name="Futagami T."/>
            <person name="Toyoda A."/>
            <person name="Takaki Y."/>
            <person name="Nishi S."/>
            <person name="Hori S."/>
            <person name="Arai W."/>
            <person name="Tsubouchi T."/>
            <person name="Morono Y."/>
            <person name="Uchiyama I."/>
            <person name="Ito T."/>
            <person name="Fujiyama A."/>
            <person name="Inagaki F."/>
            <person name="Takami H."/>
        </authorList>
    </citation>
    <scope>NUCLEOTIDE SEQUENCE</scope>
    <source>
        <strain evidence="1">Expedition CK06-06</strain>
    </source>
</reference>
<dbReference type="EMBL" id="BARS01001460">
    <property type="protein sequence ID" value="GAF72125.1"/>
    <property type="molecule type" value="Genomic_DNA"/>
</dbReference>
<dbReference type="Gene3D" id="1.25.40.10">
    <property type="entry name" value="Tetratricopeptide repeat domain"/>
    <property type="match status" value="1"/>
</dbReference>
<evidence type="ECO:0008006" key="2">
    <source>
        <dbReference type="Google" id="ProtNLM"/>
    </source>
</evidence>
<evidence type="ECO:0000313" key="1">
    <source>
        <dbReference type="EMBL" id="GAF72125.1"/>
    </source>
</evidence>
<comment type="caution">
    <text evidence="1">The sequence shown here is derived from an EMBL/GenBank/DDBJ whole genome shotgun (WGS) entry which is preliminary data.</text>
</comment>
<dbReference type="AlphaFoldDB" id="X0T7S0"/>